<evidence type="ECO:0000313" key="2">
    <source>
        <dbReference type="Proteomes" id="UP001163846"/>
    </source>
</evidence>
<sequence>MALAETSVKRTRSSSLVRTDVVAYSSESESDQTYVVDPEMSNTKGDIYLKVENTLFPASIKILREVPGLFSDLFSIQQPENADLIYGLPYCEMFNCSEAELRILLKVIHGVPQVFQKTIDSNNLTEFNIENMLDALLVSAKYDLPEIRTQVKSAFLDFFGMLWSHIIFGHLPPETPRVAITGYTMDVEDAPCFLTFRMINVLKECQLEYCLPLAYYLAAQQTLQHIMDGVELDDGSIVELDDADQVKLMRGKRTLRDLRRQVTHMWLMEHVGYPRDYLRQHGCTSDPNANSCYDMVLNLYVLFYSPVSGLLEERWDALDSISYQAAEALKSSLCPQCYKYFTDRIVKCLDASFTEIPQIFMGKSWTDLRYRQAEIEEKWCGTDP</sequence>
<dbReference type="Proteomes" id="UP001163846">
    <property type="component" value="Unassembled WGS sequence"/>
</dbReference>
<comment type="caution">
    <text evidence="1">The sequence shown here is derived from an EMBL/GenBank/DDBJ whole genome shotgun (WGS) entry which is preliminary data.</text>
</comment>
<evidence type="ECO:0008006" key="3">
    <source>
        <dbReference type="Google" id="ProtNLM"/>
    </source>
</evidence>
<organism evidence="1 2">
    <name type="scientific">Lentinula raphanica</name>
    <dbReference type="NCBI Taxonomy" id="153919"/>
    <lineage>
        <taxon>Eukaryota</taxon>
        <taxon>Fungi</taxon>
        <taxon>Dikarya</taxon>
        <taxon>Basidiomycota</taxon>
        <taxon>Agaricomycotina</taxon>
        <taxon>Agaricomycetes</taxon>
        <taxon>Agaricomycetidae</taxon>
        <taxon>Agaricales</taxon>
        <taxon>Marasmiineae</taxon>
        <taxon>Omphalotaceae</taxon>
        <taxon>Lentinula</taxon>
    </lineage>
</organism>
<accession>A0AA38UIE4</accession>
<keyword evidence="2" id="KW-1185">Reference proteome</keyword>
<evidence type="ECO:0000313" key="1">
    <source>
        <dbReference type="EMBL" id="KAJ3842385.1"/>
    </source>
</evidence>
<dbReference type="AlphaFoldDB" id="A0AA38UIE4"/>
<proteinExistence type="predicted"/>
<gene>
    <name evidence="1" type="ORF">F5878DRAFT_400244</name>
</gene>
<name>A0AA38UIE4_9AGAR</name>
<dbReference type="EMBL" id="MU806007">
    <property type="protein sequence ID" value="KAJ3842385.1"/>
    <property type="molecule type" value="Genomic_DNA"/>
</dbReference>
<protein>
    <recommendedName>
        <fullName evidence="3">BTB domain-containing protein</fullName>
    </recommendedName>
</protein>
<reference evidence="1" key="1">
    <citation type="submission" date="2022-08" db="EMBL/GenBank/DDBJ databases">
        <authorList>
            <consortium name="DOE Joint Genome Institute"/>
            <person name="Min B."/>
            <person name="Riley R."/>
            <person name="Sierra-Patev S."/>
            <person name="Naranjo-Ortiz M."/>
            <person name="Looney B."/>
            <person name="Konkel Z."/>
            <person name="Slot J.C."/>
            <person name="Sakamoto Y."/>
            <person name="Steenwyk J.L."/>
            <person name="Rokas A."/>
            <person name="Carro J."/>
            <person name="Camarero S."/>
            <person name="Ferreira P."/>
            <person name="Molpeceres G."/>
            <person name="Ruiz-Duenas F.J."/>
            <person name="Serrano A."/>
            <person name="Henrissat B."/>
            <person name="Drula E."/>
            <person name="Hughes K.W."/>
            <person name="Mata J.L."/>
            <person name="Ishikawa N.K."/>
            <person name="Vargas-Isla R."/>
            <person name="Ushijima S."/>
            <person name="Smith C.A."/>
            <person name="Ahrendt S."/>
            <person name="Andreopoulos W."/>
            <person name="He G."/>
            <person name="Labutti K."/>
            <person name="Lipzen A."/>
            <person name="Ng V."/>
            <person name="Sandor L."/>
            <person name="Barry K."/>
            <person name="Martinez A.T."/>
            <person name="Xiao Y."/>
            <person name="Gibbons J.G."/>
            <person name="Terashima K."/>
            <person name="Hibbett D.S."/>
            <person name="Grigoriev I.V."/>
        </authorList>
    </citation>
    <scope>NUCLEOTIDE SEQUENCE</scope>
    <source>
        <strain evidence="1">TFB9207</strain>
    </source>
</reference>